<dbReference type="Gene3D" id="2.60.40.10">
    <property type="entry name" value="Immunoglobulins"/>
    <property type="match status" value="1"/>
</dbReference>
<evidence type="ECO:0008006" key="4">
    <source>
        <dbReference type="Google" id="ProtNLM"/>
    </source>
</evidence>
<feature type="region of interest" description="Disordered" evidence="1">
    <location>
        <begin position="46"/>
        <end position="84"/>
    </location>
</feature>
<dbReference type="EMBL" id="LJZR01000027">
    <property type="protein sequence ID" value="KPQ33800.1"/>
    <property type="molecule type" value="Genomic_DNA"/>
</dbReference>
<dbReference type="SUPFAM" id="SSF56935">
    <property type="entry name" value="Porins"/>
    <property type="match status" value="1"/>
</dbReference>
<feature type="region of interest" description="Disordered" evidence="1">
    <location>
        <begin position="96"/>
        <end position="115"/>
    </location>
</feature>
<dbReference type="InterPro" id="IPR013783">
    <property type="entry name" value="Ig-like_fold"/>
</dbReference>
<feature type="compositionally biased region" description="Low complexity" evidence="1">
    <location>
        <begin position="99"/>
        <end position="110"/>
    </location>
</feature>
<feature type="region of interest" description="Disordered" evidence="1">
    <location>
        <begin position="1351"/>
        <end position="1407"/>
    </location>
</feature>
<evidence type="ECO:0000313" key="3">
    <source>
        <dbReference type="Proteomes" id="UP000050465"/>
    </source>
</evidence>
<sequence length="1407" mass="153310">MSKESHNDLLFLNLLSYCLTGLRSGLALSVLTNLVLLPGVAKAQTVSEPTQALDTPTPPANEAEQRGDRTHRTNSTNTTEVKTREVEWNVPWIAAGTAPTEPQNPQIEQQPPAPQPAIVPKIREAAETENYSNSDTWIALASEAEETEAENKKTPWIARTLADEIPASDNAEAPPIAIESAVELAIGLPQQEVKKRPAPWISLTPVELTESNTESERVSNNRTSNSRTSNSRASNSTEIAIREASAQPTVDRYDVSGLQQVAITPEALAGNNEIAVSVEASDVEFLSPAAGAFLDIPATSVVLRFPAGANIALLSNGQIVDASLVGRTETDSNAQLRTQTWYGIPLTAGDNLLEVISTETGEVLKNLTLTVRGLPERLVLLSPQSIPSDGRSTASVRGQLLDEFGNISRWDSVVTLRTSDGQFLGADYDPDMPGYQVEIQRGEFVAELQSSLRSERVQLQASANGFNAFSQIQFETPQRPSLISGVVDLRIGARGTDFYDSYRDFLPIDGDDDYSLDVDAAVFATGNIGGWLYTGAYNSDRALNENCNGESSLFKANDTGCTSEYATYGDDSSTAVTAPSIDSVYLRVERNSPSNTAEIDYAMWGDFSTEEFATASQLFTATNRQLHGFKTSYNFGDWALTGLYANNVEGFQRDTIAPDGTSGFYFTSQRNLIPGSESVFLEVEELERPGTVLERTPLARGADYEIDYDRGTLFFKDPVTRIAVDDFGLLLVRRIVTTYQYEDGNNTDIFAGRVQYSLNRTQGEESWIGASYFSENQGTRDFTLYGADAQIALGDQAKLTAEIAQSSNHFANTGDHNRNIDGSAYRLEFEGNLGDQLSGRAYFRSTDAGFSNVATTSFVPGQTHYGAQLASQLSSTTSLRARFDHEDNSGNAPRVITDISQLLAGLGSEPGEPLDNSLTTYSFGVSQRIGRGSAEVDWVYRDRQDRINSDRNISSSQLRSRFTTPITGKLSLVAQNEINLSSNVDPIYPSRTLVGLNWEVQPWLNVGLNQIFYGDGGNNRGSVTSLDISGEHTFDSDTTIHGRFSTIDGRQMGGTIGLEQGINLAPGLNLDLGYERVFSTLGNDTAASTQFRQPYATDRGAAALGLADGETYSIGLSYTDNADFQASTRFEHRSSSRSSNTVFSLSALGRLSPELTLLGDYRRAHAANQSIDDLGTTSLLKLGMAYRNPDNDQFNALLRYEYRTNPNTIPTNLTTGRSTDTQEHLFAAEAIYAPNWRWELYGKYALRNSRTAINTRDNSFSSSNTTQLAQARATYRLGYRWDAVGEARWIGSGGFSETGYSVEGGYYPLPDLRVSAGYSGGATDTDFGENRSAGGFYFGITAKLSGLLNGFGTQPRAPQQQTESAIEVSHSQQPEPPITPVNRQANESASENRQSAEDSEPYPSTEL</sequence>
<protein>
    <recommendedName>
        <fullName evidence="4">TonB-dependent receptor</fullName>
    </recommendedName>
</protein>
<accession>A0A0P8DCH2</accession>
<reference evidence="2 3" key="1">
    <citation type="submission" date="2015-09" db="EMBL/GenBank/DDBJ databases">
        <title>Identification and resolution of microdiversity through metagenomic sequencing of parallel consortia.</title>
        <authorList>
            <person name="Nelson W.C."/>
            <person name="Romine M.F."/>
            <person name="Lindemann S.R."/>
        </authorList>
    </citation>
    <scope>NUCLEOTIDE SEQUENCE [LARGE SCALE GENOMIC DNA]</scope>
    <source>
        <strain evidence="2">Ana</strain>
    </source>
</reference>
<organism evidence="2 3">
    <name type="scientific">Phormidesmis priestleyi Ana</name>
    <dbReference type="NCBI Taxonomy" id="1666911"/>
    <lineage>
        <taxon>Bacteria</taxon>
        <taxon>Bacillati</taxon>
        <taxon>Cyanobacteriota</taxon>
        <taxon>Cyanophyceae</taxon>
        <taxon>Leptolyngbyales</taxon>
        <taxon>Leptolyngbyaceae</taxon>
        <taxon>Phormidesmis</taxon>
    </lineage>
</organism>
<dbReference type="PATRIC" id="fig|1666911.3.peg.1275"/>
<comment type="caution">
    <text evidence="2">The sequence shown here is derived from an EMBL/GenBank/DDBJ whole genome shotgun (WGS) entry which is preliminary data.</text>
</comment>
<evidence type="ECO:0000256" key="1">
    <source>
        <dbReference type="SAM" id="MobiDB-lite"/>
    </source>
</evidence>
<gene>
    <name evidence="2" type="ORF">HLUCCA11_17465</name>
</gene>
<feature type="compositionally biased region" description="Polar residues" evidence="1">
    <location>
        <begin position="1381"/>
        <end position="1393"/>
    </location>
</feature>
<proteinExistence type="predicted"/>
<dbReference type="STRING" id="1666911.HLUCCA11_17465"/>
<feature type="region of interest" description="Disordered" evidence="1">
    <location>
        <begin position="207"/>
        <end position="236"/>
    </location>
</feature>
<feature type="compositionally biased region" description="Polar residues" evidence="1">
    <location>
        <begin position="1356"/>
        <end position="1373"/>
    </location>
</feature>
<feature type="compositionally biased region" description="Low complexity" evidence="1">
    <location>
        <begin position="220"/>
        <end position="236"/>
    </location>
</feature>
<evidence type="ECO:0000313" key="2">
    <source>
        <dbReference type="EMBL" id="KPQ33800.1"/>
    </source>
</evidence>
<name>A0A0P8DCH2_9CYAN</name>
<dbReference type="Proteomes" id="UP000050465">
    <property type="component" value="Unassembled WGS sequence"/>
</dbReference>